<dbReference type="PROSITE" id="PS51192">
    <property type="entry name" value="HELICASE_ATP_BIND_1"/>
    <property type="match status" value="1"/>
</dbReference>
<dbReference type="InterPro" id="IPR000330">
    <property type="entry name" value="SNF2_N"/>
</dbReference>
<dbReference type="GO" id="GO:0016787">
    <property type="term" value="F:hydrolase activity"/>
    <property type="evidence" value="ECO:0007669"/>
    <property type="project" value="UniProtKB-KW"/>
</dbReference>
<dbReference type="CDD" id="cd18793">
    <property type="entry name" value="SF2_C_SNF"/>
    <property type="match status" value="1"/>
</dbReference>
<dbReference type="CDD" id="cd18011">
    <property type="entry name" value="DEXDc_RapA"/>
    <property type="match status" value="1"/>
</dbReference>
<feature type="domain" description="Helicase C-terminal" evidence="7">
    <location>
        <begin position="374"/>
        <end position="518"/>
    </location>
</feature>
<protein>
    <submittedName>
        <fullName evidence="8">DEAD/DEAH box helicase family protein</fullName>
    </submittedName>
</protein>
<gene>
    <name evidence="8" type="ORF">GTO89_07605</name>
</gene>
<keyword evidence="4" id="KW-0067">ATP-binding</keyword>
<dbReference type="InterPro" id="IPR057342">
    <property type="entry name" value="DEXDc_RapA"/>
</dbReference>
<dbReference type="EMBL" id="WXEX01000005">
    <property type="protein sequence ID" value="MZP42904.1"/>
    <property type="molecule type" value="Genomic_DNA"/>
</dbReference>
<dbReference type="InterPro" id="IPR049730">
    <property type="entry name" value="SNF2/RAD54-like_C"/>
</dbReference>
<evidence type="ECO:0000256" key="2">
    <source>
        <dbReference type="ARBA" id="ARBA00022801"/>
    </source>
</evidence>
<dbReference type="SUPFAM" id="SSF52540">
    <property type="entry name" value="P-loop containing nucleoside triphosphate hydrolases"/>
    <property type="match status" value="2"/>
</dbReference>
<dbReference type="InterPro" id="IPR027417">
    <property type="entry name" value="P-loop_NTPase"/>
</dbReference>
<dbReference type="SMART" id="SM00487">
    <property type="entry name" value="DEXDc"/>
    <property type="match status" value="1"/>
</dbReference>
<dbReference type="Gene3D" id="3.40.50.10810">
    <property type="entry name" value="Tandem AAA-ATPase domain"/>
    <property type="match status" value="1"/>
</dbReference>
<evidence type="ECO:0000259" key="5">
    <source>
        <dbReference type="PROSITE" id="PS50206"/>
    </source>
</evidence>
<keyword evidence="3 8" id="KW-0347">Helicase</keyword>
<organism evidence="8 9">
    <name type="scientific">Heliomicrobium gestii</name>
    <name type="common">Heliobacterium gestii</name>
    <dbReference type="NCBI Taxonomy" id="2699"/>
    <lineage>
        <taxon>Bacteria</taxon>
        <taxon>Bacillati</taxon>
        <taxon>Bacillota</taxon>
        <taxon>Clostridia</taxon>
        <taxon>Eubacteriales</taxon>
        <taxon>Heliobacteriaceae</taxon>
        <taxon>Heliomicrobium</taxon>
    </lineage>
</organism>
<sequence>MEIRLDQEKGKPLVEKIITGRGASADDLYLRRQALLFSLHPGFDTLLSLTAVRDMAPFDYQIRTVRHVLANLRGRALLCDEVGMGKTVEAGLIALEYMLRGLARRVLILAPPSLVSQWREEMQAKFNLDFITYDDPAFKAHDAPWTFFPRIIASIDTAKRESHRQQIGAVAFDLVICDEAHHLKNRRTQAYQLVSQLQKKYILLLTATPVENDLEELFNLITLLLPGQLETAAAFKKKYITRGDALKPKNTEELKTLVREVMVRNRRSETGVILSRRYAETIRLQLSPEEMAFYRRLTHFVRGFFTGGQDKLQGGASLLTLKVLQREIGSSIEALLPTLAKMAEQPAYAPEMRRLFAALQEQAKTVPRRAKADALVQLLKGLNDKVIVFTGFSETHRYLVRRLTEAGFTVAQLHGGMKRLEKEEQVRHFAEEAQVLLSTETGSEGRNLQFCRCLVNYDLPWNPMQIEQRIGRIHRIGQERDVHIYNLSAQDTLESHMLELLDAKINMFQLVVGELDMILGNLKENQGFEDMVLNAWLQSADEREMETQMVKVGDQLLDAKNHYLAVKAVDERLLGELMPDE</sequence>
<dbReference type="AlphaFoldDB" id="A0A845LC38"/>
<dbReference type="Pfam" id="PF00271">
    <property type="entry name" value="Helicase_C"/>
    <property type="match status" value="1"/>
</dbReference>
<dbReference type="PROSITE" id="PS50206">
    <property type="entry name" value="RHODANESE_3"/>
    <property type="match status" value="1"/>
</dbReference>
<dbReference type="OrthoDB" id="9814088at2"/>
<proteinExistence type="predicted"/>
<dbReference type="PROSITE" id="PS51194">
    <property type="entry name" value="HELICASE_CTER"/>
    <property type="match status" value="1"/>
</dbReference>
<dbReference type="InterPro" id="IPR001763">
    <property type="entry name" value="Rhodanese-like_dom"/>
</dbReference>
<keyword evidence="9" id="KW-1185">Reference proteome</keyword>
<dbReference type="GO" id="GO:0005524">
    <property type="term" value="F:ATP binding"/>
    <property type="evidence" value="ECO:0007669"/>
    <property type="project" value="UniProtKB-KW"/>
</dbReference>
<comment type="caution">
    <text evidence="8">The sequence shown here is derived from an EMBL/GenBank/DDBJ whole genome shotgun (WGS) entry which is preliminary data.</text>
</comment>
<evidence type="ECO:0000259" key="7">
    <source>
        <dbReference type="PROSITE" id="PS51194"/>
    </source>
</evidence>
<evidence type="ECO:0000259" key="6">
    <source>
        <dbReference type="PROSITE" id="PS51192"/>
    </source>
</evidence>
<keyword evidence="2" id="KW-0378">Hydrolase</keyword>
<dbReference type="InterPro" id="IPR014001">
    <property type="entry name" value="Helicase_ATP-bd"/>
</dbReference>
<evidence type="ECO:0000256" key="4">
    <source>
        <dbReference type="ARBA" id="ARBA00022840"/>
    </source>
</evidence>
<name>A0A845LC38_HELGE</name>
<dbReference type="Gene3D" id="3.40.50.300">
    <property type="entry name" value="P-loop containing nucleotide triphosphate hydrolases"/>
    <property type="match status" value="1"/>
</dbReference>
<dbReference type="InterPro" id="IPR038718">
    <property type="entry name" value="SNF2-like_sf"/>
</dbReference>
<dbReference type="PANTHER" id="PTHR10799">
    <property type="entry name" value="SNF2/RAD54 HELICASE FAMILY"/>
    <property type="match status" value="1"/>
</dbReference>
<evidence type="ECO:0000256" key="3">
    <source>
        <dbReference type="ARBA" id="ARBA00022806"/>
    </source>
</evidence>
<accession>A0A845LC38</accession>
<dbReference type="InterPro" id="IPR001650">
    <property type="entry name" value="Helicase_C-like"/>
</dbReference>
<evidence type="ECO:0000256" key="1">
    <source>
        <dbReference type="ARBA" id="ARBA00022741"/>
    </source>
</evidence>
<reference evidence="8 9" key="1">
    <citation type="submission" date="2020-01" db="EMBL/GenBank/DDBJ databases">
        <title>Whole genome sequence of Heliobacterium gestii DSM 11169.</title>
        <authorList>
            <person name="Kyndt J.A."/>
            <person name="Meyer T.E."/>
        </authorList>
    </citation>
    <scope>NUCLEOTIDE SEQUENCE [LARGE SCALE GENOMIC DNA]</scope>
    <source>
        <strain evidence="8 9">DSM 11169</strain>
    </source>
</reference>
<evidence type="ECO:0000313" key="8">
    <source>
        <dbReference type="EMBL" id="MZP42904.1"/>
    </source>
</evidence>
<dbReference type="SMART" id="SM00490">
    <property type="entry name" value="HELICc"/>
    <property type="match status" value="1"/>
</dbReference>
<dbReference type="Pfam" id="PF00176">
    <property type="entry name" value="SNF2-rel_dom"/>
    <property type="match status" value="1"/>
</dbReference>
<dbReference type="Proteomes" id="UP000471031">
    <property type="component" value="Unassembled WGS sequence"/>
</dbReference>
<feature type="domain" description="Helicase ATP-binding" evidence="6">
    <location>
        <begin position="67"/>
        <end position="227"/>
    </location>
</feature>
<evidence type="ECO:0000313" key="9">
    <source>
        <dbReference type="Proteomes" id="UP000471031"/>
    </source>
</evidence>
<feature type="domain" description="Rhodanese" evidence="5">
    <location>
        <begin position="366"/>
        <end position="425"/>
    </location>
</feature>
<keyword evidence="1" id="KW-0547">Nucleotide-binding</keyword>
<dbReference type="GO" id="GO:0004386">
    <property type="term" value="F:helicase activity"/>
    <property type="evidence" value="ECO:0007669"/>
    <property type="project" value="UniProtKB-KW"/>
</dbReference>